<keyword evidence="2" id="KW-1185">Reference proteome</keyword>
<dbReference type="AlphaFoldDB" id="A0A5C5FWX0"/>
<protein>
    <submittedName>
        <fullName evidence="1">Uncharacterized protein</fullName>
    </submittedName>
</protein>
<sequence length="150" mass="15694">MGSRGVPVVNVVTSQAFLVMCTTSQCRSESSDSLLLLSRVLSWSLHRAPPGSSAGLLIPLTAAVLPHSPRLVPQSQCPLPALPSLPFCAKVHLLLQTIADSCVRSGKGKQARHGLSLVGVERQTVEQSAGLLVGTIGNIGHLRSTKSSIV</sequence>
<comment type="caution">
    <text evidence="1">The sequence shown here is derived from an EMBL/GenBank/DDBJ whole genome shotgun (WGS) entry which is preliminary data.</text>
</comment>
<gene>
    <name evidence="1" type="ORF">DMC30DRAFT_200141</name>
</gene>
<proteinExistence type="predicted"/>
<evidence type="ECO:0000313" key="1">
    <source>
        <dbReference type="EMBL" id="TNY21427.1"/>
    </source>
</evidence>
<dbReference type="Proteomes" id="UP000311382">
    <property type="component" value="Unassembled WGS sequence"/>
</dbReference>
<name>A0A5C5FWX0_9BASI</name>
<dbReference type="EMBL" id="SOZI01000043">
    <property type="protein sequence ID" value="TNY21427.1"/>
    <property type="molecule type" value="Genomic_DNA"/>
</dbReference>
<accession>A0A5C5FWX0</accession>
<evidence type="ECO:0000313" key="2">
    <source>
        <dbReference type="Proteomes" id="UP000311382"/>
    </source>
</evidence>
<organism evidence="1 2">
    <name type="scientific">Rhodotorula diobovata</name>
    <dbReference type="NCBI Taxonomy" id="5288"/>
    <lineage>
        <taxon>Eukaryota</taxon>
        <taxon>Fungi</taxon>
        <taxon>Dikarya</taxon>
        <taxon>Basidiomycota</taxon>
        <taxon>Pucciniomycotina</taxon>
        <taxon>Microbotryomycetes</taxon>
        <taxon>Sporidiobolales</taxon>
        <taxon>Sporidiobolaceae</taxon>
        <taxon>Rhodotorula</taxon>
    </lineage>
</organism>
<reference evidence="1 2" key="1">
    <citation type="submission" date="2019-03" db="EMBL/GenBank/DDBJ databases">
        <title>Rhodosporidium diobovatum UCD-FST 08-225 genome sequencing, assembly, and annotation.</title>
        <authorList>
            <person name="Fakankun I.U."/>
            <person name="Fristensky B."/>
            <person name="Levin D.B."/>
        </authorList>
    </citation>
    <scope>NUCLEOTIDE SEQUENCE [LARGE SCALE GENOMIC DNA]</scope>
    <source>
        <strain evidence="1 2">UCD-FST 08-225</strain>
    </source>
</reference>